<keyword evidence="4 7" id="KW-0732">Signal</keyword>
<dbReference type="InterPro" id="IPR021116">
    <property type="entry name" value="Calcitonin/adrenomedullin"/>
</dbReference>
<dbReference type="EMBL" id="JAFDVH010000023">
    <property type="protein sequence ID" value="KAG7456163.1"/>
    <property type="molecule type" value="Genomic_DNA"/>
</dbReference>
<evidence type="ECO:0000256" key="4">
    <source>
        <dbReference type="ARBA" id="ARBA00022729"/>
    </source>
</evidence>
<dbReference type="GO" id="GO:0005576">
    <property type="term" value="C:extracellular region"/>
    <property type="evidence" value="ECO:0007669"/>
    <property type="project" value="UniProtKB-SubCell"/>
</dbReference>
<feature type="region of interest" description="Disordered" evidence="6">
    <location>
        <begin position="77"/>
        <end position="130"/>
    </location>
</feature>
<evidence type="ECO:0000256" key="5">
    <source>
        <dbReference type="ARBA" id="ARBA00023157"/>
    </source>
</evidence>
<dbReference type="InterPro" id="IPR051665">
    <property type="entry name" value="Adrenomedullin-reg_peptide"/>
</dbReference>
<keyword evidence="3" id="KW-0964">Secreted</keyword>
<proteinExistence type="inferred from homology"/>
<dbReference type="AlphaFoldDB" id="A0A9D3PDM7"/>
<evidence type="ECO:0000313" key="9">
    <source>
        <dbReference type="Proteomes" id="UP001046870"/>
    </source>
</evidence>
<keyword evidence="9" id="KW-1185">Reference proteome</keyword>
<evidence type="ECO:0000256" key="6">
    <source>
        <dbReference type="SAM" id="MobiDB-lite"/>
    </source>
</evidence>
<feature type="compositionally biased region" description="Basic and acidic residues" evidence="6">
    <location>
        <begin position="86"/>
        <end position="96"/>
    </location>
</feature>
<dbReference type="PANTHER" id="PTHR23414">
    <property type="entry name" value="ADRENOMEDULLIN, ADM"/>
    <property type="match status" value="1"/>
</dbReference>
<evidence type="ECO:0000256" key="7">
    <source>
        <dbReference type="SAM" id="SignalP"/>
    </source>
</evidence>
<dbReference type="GO" id="GO:0007189">
    <property type="term" value="P:adenylate cyclase-activating G protein-coupled receptor signaling pathway"/>
    <property type="evidence" value="ECO:0007669"/>
    <property type="project" value="TreeGrafter"/>
</dbReference>
<gene>
    <name evidence="8" type="ORF">MATL_G00248780</name>
</gene>
<reference evidence="8" key="1">
    <citation type="submission" date="2021-01" db="EMBL/GenBank/DDBJ databases">
        <authorList>
            <person name="Zahm M."/>
            <person name="Roques C."/>
            <person name="Cabau C."/>
            <person name="Klopp C."/>
            <person name="Donnadieu C."/>
            <person name="Jouanno E."/>
            <person name="Lampietro C."/>
            <person name="Louis A."/>
            <person name="Herpin A."/>
            <person name="Echchiki A."/>
            <person name="Berthelot C."/>
            <person name="Parey E."/>
            <person name="Roest-Crollius H."/>
            <person name="Braasch I."/>
            <person name="Postlethwait J."/>
            <person name="Bobe J."/>
            <person name="Montfort J."/>
            <person name="Bouchez O."/>
            <person name="Begum T."/>
            <person name="Mejri S."/>
            <person name="Adams A."/>
            <person name="Chen W.-J."/>
            <person name="Guiguen Y."/>
        </authorList>
    </citation>
    <scope>NUCLEOTIDE SEQUENCE</scope>
    <source>
        <strain evidence="8">YG-15Mar2019-1</strain>
        <tissue evidence="8">Brain</tissue>
    </source>
</reference>
<feature type="signal peptide" evidence="7">
    <location>
        <begin position="1"/>
        <end position="24"/>
    </location>
</feature>
<keyword evidence="5" id="KW-1015">Disulfide bond</keyword>
<dbReference type="GO" id="GO:0005179">
    <property type="term" value="F:hormone activity"/>
    <property type="evidence" value="ECO:0007669"/>
    <property type="project" value="InterPro"/>
</dbReference>
<dbReference type="GO" id="GO:0003073">
    <property type="term" value="P:regulation of systemic arterial blood pressure"/>
    <property type="evidence" value="ECO:0007669"/>
    <property type="project" value="TreeGrafter"/>
</dbReference>
<comment type="subcellular location">
    <subcellularLocation>
        <location evidence="1">Secreted</location>
    </subcellularLocation>
</comment>
<evidence type="ECO:0000256" key="1">
    <source>
        <dbReference type="ARBA" id="ARBA00004613"/>
    </source>
</evidence>
<dbReference type="GO" id="GO:0010460">
    <property type="term" value="P:positive regulation of heart rate"/>
    <property type="evidence" value="ECO:0007669"/>
    <property type="project" value="TreeGrafter"/>
</dbReference>
<evidence type="ECO:0000256" key="3">
    <source>
        <dbReference type="ARBA" id="ARBA00022525"/>
    </source>
</evidence>
<dbReference type="PANTHER" id="PTHR23414:SF2">
    <property type="entry name" value="PROTEIN ADM2"/>
    <property type="match status" value="1"/>
</dbReference>
<evidence type="ECO:0000256" key="2">
    <source>
        <dbReference type="ARBA" id="ARBA00010575"/>
    </source>
</evidence>
<comment type="caution">
    <text evidence="8">The sequence shown here is derived from an EMBL/GenBank/DDBJ whole genome shotgun (WGS) entry which is preliminary data.</text>
</comment>
<feature type="compositionally biased region" description="Basic residues" evidence="6">
    <location>
        <begin position="113"/>
        <end position="130"/>
    </location>
</feature>
<feature type="chain" id="PRO_5039269894" evidence="7">
    <location>
        <begin position="25"/>
        <end position="176"/>
    </location>
</feature>
<protein>
    <submittedName>
        <fullName evidence="8">Uncharacterized protein</fullName>
    </submittedName>
</protein>
<name>A0A9D3PDM7_MEGAT</name>
<dbReference type="Proteomes" id="UP001046870">
    <property type="component" value="Chromosome 23"/>
</dbReference>
<evidence type="ECO:0000313" key="8">
    <source>
        <dbReference type="EMBL" id="KAG7456163.1"/>
    </source>
</evidence>
<organism evidence="8 9">
    <name type="scientific">Megalops atlanticus</name>
    <name type="common">Tarpon</name>
    <name type="synonym">Clupea gigantea</name>
    <dbReference type="NCBI Taxonomy" id="7932"/>
    <lineage>
        <taxon>Eukaryota</taxon>
        <taxon>Metazoa</taxon>
        <taxon>Chordata</taxon>
        <taxon>Craniata</taxon>
        <taxon>Vertebrata</taxon>
        <taxon>Euteleostomi</taxon>
        <taxon>Actinopterygii</taxon>
        <taxon>Neopterygii</taxon>
        <taxon>Teleostei</taxon>
        <taxon>Elopiformes</taxon>
        <taxon>Megalopidae</taxon>
        <taxon>Megalops</taxon>
    </lineage>
</organism>
<dbReference type="OrthoDB" id="9907777at2759"/>
<sequence length="176" mass="19659">MMRSLFPVTLCCISLLFLQQQLLALPAGSRPDRNSLDSLKRLHEVEEGENFVPGSTESPTAALYDVQEARRDWWKRRLFKAPPPKRAGEAPLRGDDPPQADDGAAAELQQRAPRGRRHTHSGARGHHHHHPQLMRVGCVLGTCQVQNLSHRLYQLIGQSGREDSSPINPKSPHSYG</sequence>
<accession>A0A9D3PDM7</accession>
<comment type="similarity">
    <text evidence="2">Belongs to the adrenomedullin family.</text>
</comment>
<dbReference type="Pfam" id="PF00214">
    <property type="entry name" value="Calc_CGRP_IAPP"/>
    <property type="match status" value="1"/>
</dbReference>